<gene>
    <name evidence="6" type="ORF">CWE13_04420</name>
</gene>
<dbReference type="Pfam" id="PF00326">
    <property type="entry name" value="Peptidase_S9"/>
    <property type="match status" value="1"/>
</dbReference>
<proteinExistence type="predicted"/>
<evidence type="ECO:0000313" key="6">
    <source>
        <dbReference type="EMBL" id="RUO37215.1"/>
    </source>
</evidence>
<dbReference type="PANTHER" id="PTHR42776:SF27">
    <property type="entry name" value="DIPEPTIDYL PEPTIDASE FAMILY MEMBER 6"/>
    <property type="match status" value="1"/>
</dbReference>
<keyword evidence="1" id="KW-0378">Hydrolase</keyword>
<feature type="domain" description="Peptidase S9 prolyl oligopeptidase catalytic" evidence="4">
    <location>
        <begin position="471"/>
        <end position="677"/>
    </location>
</feature>
<dbReference type="RefSeq" id="WP_126807308.1">
    <property type="nucleotide sequence ID" value="NZ_PIPP01000002.1"/>
</dbReference>
<dbReference type="EMBL" id="PIPP01000002">
    <property type="protein sequence ID" value="RUO37215.1"/>
    <property type="molecule type" value="Genomic_DNA"/>
</dbReference>
<keyword evidence="7" id="KW-1185">Reference proteome</keyword>
<dbReference type="InterPro" id="IPR002469">
    <property type="entry name" value="Peptidase_S9B_N"/>
</dbReference>
<keyword evidence="3" id="KW-0732">Signal</keyword>
<evidence type="ECO:0000313" key="7">
    <source>
        <dbReference type="Proteomes" id="UP000286934"/>
    </source>
</evidence>
<dbReference type="InterPro" id="IPR011659">
    <property type="entry name" value="WD40"/>
</dbReference>
<dbReference type="InterPro" id="IPR001375">
    <property type="entry name" value="Peptidase_S9_cat"/>
</dbReference>
<evidence type="ECO:0000256" key="2">
    <source>
        <dbReference type="ARBA" id="ARBA00022825"/>
    </source>
</evidence>
<evidence type="ECO:0000256" key="3">
    <source>
        <dbReference type="SAM" id="SignalP"/>
    </source>
</evidence>
<keyword evidence="2" id="KW-0720">Serine protease</keyword>
<protein>
    <submittedName>
        <fullName evidence="6">Peptidase S9 family protein</fullName>
    </submittedName>
</protein>
<name>A0A432WTX3_9GAMM</name>
<dbReference type="InterPro" id="IPR011042">
    <property type="entry name" value="6-blade_b-propeller_TolB-like"/>
</dbReference>
<dbReference type="OrthoDB" id="9812921at2"/>
<dbReference type="Pfam" id="PF00930">
    <property type="entry name" value="DPPIV_N"/>
    <property type="match status" value="1"/>
</dbReference>
<feature type="domain" description="Dipeptidylpeptidase IV N-terminal" evidence="5">
    <location>
        <begin position="194"/>
        <end position="283"/>
    </location>
</feature>
<feature type="signal peptide" evidence="3">
    <location>
        <begin position="1"/>
        <end position="26"/>
    </location>
</feature>
<dbReference type="InterPro" id="IPR029058">
    <property type="entry name" value="AB_hydrolase_fold"/>
</dbReference>
<evidence type="ECO:0000256" key="1">
    <source>
        <dbReference type="ARBA" id="ARBA00022801"/>
    </source>
</evidence>
<dbReference type="AlphaFoldDB" id="A0A432WTX3"/>
<dbReference type="GO" id="GO:0006508">
    <property type="term" value="P:proteolysis"/>
    <property type="evidence" value="ECO:0007669"/>
    <property type="project" value="InterPro"/>
</dbReference>
<feature type="chain" id="PRO_5019561102" evidence="3">
    <location>
        <begin position="27"/>
        <end position="682"/>
    </location>
</feature>
<sequence>MFKTKKILSVSISLLAFITCSAAAQSAESAKTPLQYDDVFLLEYASSPAPRPSSEEIVFVRTWMDRQSDRRRSRLWTVNADGSQLQPLTPNEQNAQQPVWSPMGDRLAYVADGQIHMHWASSGRSGQISHLQHGPSSLSWSPDGQWLAFVMFTPEKRSAPVSLPGKPEGADWAQPPIYLDSRQYRADGAGYLPAGYRHIYIMPAEGGTPIQLTSGDFNHGGSLSWALDGSALYFSANRRADEHQQPLNSEVYRLDIESREITALTERYGPDSNPQVSPDGDWIAYTGVDDRKLAQQNQQLYVMRTDGSGVRSLSANLDQHVSSFEWAPNSQGVFIAYDAQGKGNIAYQPLDGELQVLTDDMGGVAYSRPYTGGQFAVVSNNRLVYTQASTEHPAELAVLRMNSSPSTITQLNRDLVAKREIGKVEEIWYTSSVDERDIQGWIMYPPGFDADKQYPLILEIHGGPHAAYGPYFAMELQLMAAQGYVVLYTNPRGSTSYGEDFANLIHHNYPSHDYNDLMDGVDAVIAKGFINEDELFITGGSGGGVLTTWSIGHTDRFRAAAAVNPVINWYSFALNADMYNYFSQYWFPDLPWENPEHYLKHSPISYVGNVSTPTLLFTGESDHRTPISETEQYYQALQLRGIDTAMVRVPGASHALHTRPSNHMAKPAYVIYWFEKYREKNN</sequence>
<dbReference type="SUPFAM" id="SSF82171">
    <property type="entry name" value="DPP6 N-terminal domain-like"/>
    <property type="match status" value="1"/>
</dbReference>
<evidence type="ECO:0000259" key="4">
    <source>
        <dbReference type="Pfam" id="PF00326"/>
    </source>
</evidence>
<reference evidence="7" key="1">
    <citation type="journal article" date="2018" name="Front. Microbiol.">
        <title>Genome-Based Analysis Reveals the Taxonomy and Diversity of the Family Idiomarinaceae.</title>
        <authorList>
            <person name="Liu Y."/>
            <person name="Lai Q."/>
            <person name="Shao Z."/>
        </authorList>
    </citation>
    <scope>NUCLEOTIDE SEQUENCE [LARGE SCALE GENOMIC DNA]</scope>
    <source>
        <strain evidence="7">AIS</strain>
    </source>
</reference>
<dbReference type="Gene3D" id="2.120.10.30">
    <property type="entry name" value="TolB, C-terminal domain"/>
    <property type="match status" value="2"/>
</dbReference>
<keyword evidence="2" id="KW-0645">Protease</keyword>
<organism evidence="6 7">
    <name type="scientific">Aliidiomarina shirensis</name>
    <dbReference type="NCBI Taxonomy" id="1048642"/>
    <lineage>
        <taxon>Bacteria</taxon>
        <taxon>Pseudomonadati</taxon>
        <taxon>Pseudomonadota</taxon>
        <taxon>Gammaproteobacteria</taxon>
        <taxon>Alteromonadales</taxon>
        <taxon>Idiomarinaceae</taxon>
        <taxon>Aliidiomarina</taxon>
    </lineage>
</organism>
<dbReference type="Gene3D" id="3.40.50.1820">
    <property type="entry name" value="alpha/beta hydrolase"/>
    <property type="match status" value="1"/>
</dbReference>
<dbReference type="Proteomes" id="UP000286934">
    <property type="component" value="Unassembled WGS sequence"/>
</dbReference>
<dbReference type="GO" id="GO:0004252">
    <property type="term" value="F:serine-type endopeptidase activity"/>
    <property type="evidence" value="ECO:0007669"/>
    <property type="project" value="TreeGrafter"/>
</dbReference>
<dbReference type="Pfam" id="PF07676">
    <property type="entry name" value="PD40"/>
    <property type="match status" value="2"/>
</dbReference>
<dbReference type="SUPFAM" id="SSF53474">
    <property type="entry name" value="alpha/beta-Hydrolases"/>
    <property type="match status" value="1"/>
</dbReference>
<comment type="caution">
    <text evidence="6">The sequence shown here is derived from an EMBL/GenBank/DDBJ whole genome shotgun (WGS) entry which is preliminary data.</text>
</comment>
<dbReference type="PANTHER" id="PTHR42776">
    <property type="entry name" value="SERINE PEPTIDASE S9 FAMILY MEMBER"/>
    <property type="match status" value="1"/>
</dbReference>
<accession>A0A432WTX3</accession>
<evidence type="ECO:0000259" key="5">
    <source>
        <dbReference type="Pfam" id="PF00930"/>
    </source>
</evidence>